<sequence>MSTPITLRMEPLCKRHREEDTWVL</sequence>
<dbReference type="AlphaFoldDB" id="A0A8H6JRH6"/>
<accession>A0A8H6JRH6</accession>
<evidence type="ECO:0000313" key="1">
    <source>
        <dbReference type="EMBL" id="KAF6817825.1"/>
    </source>
</evidence>
<proteinExistence type="predicted"/>
<gene>
    <name evidence="1" type="ORF">CSOJ01_02262</name>
</gene>
<name>A0A8H6JRH6_9PEZI</name>
<comment type="caution">
    <text evidence="1">The sequence shown here is derived from an EMBL/GenBank/DDBJ whole genome shotgun (WGS) entry which is preliminary data.</text>
</comment>
<evidence type="ECO:0000313" key="2">
    <source>
        <dbReference type="Proteomes" id="UP000652219"/>
    </source>
</evidence>
<protein>
    <submittedName>
        <fullName evidence="1">Uncharacterized protein</fullName>
    </submittedName>
</protein>
<organism evidence="1 2">
    <name type="scientific">Colletotrichum sojae</name>
    <dbReference type="NCBI Taxonomy" id="2175907"/>
    <lineage>
        <taxon>Eukaryota</taxon>
        <taxon>Fungi</taxon>
        <taxon>Dikarya</taxon>
        <taxon>Ascomycota</taxon>
        <taxon>Pezizomycotina</taxon>
        <taxon>Sordariomycetes</taxon>
        <taxon>Hypocreomycetidae</taxon>
        <taxon>Glomerellales</taxon>
        <taxon>Glomerellaceae</taxon>
        <taxon>Colletotrichum</taxon>
        <taxon>Colletotrichum orchidearum species complex</taxon>
    </lineage>
</organism>
<dbReference type="EMBL" id="WIGN01000019">
    <property type="protein sequence ID" value="KAF6817825.1"/>
    <property type="molecule type" value="Genomic_DNA"/>
</dbReference>
<reference evidence="1 2" key="1">
    <citation type="journal article" date="2020" name="Phytopathology">
        <title>Genome Sequence Resources of Colletotrichum truncatum, C. plurivorum, C. musicola, and C. sojae: Four Species Pathogenic to Soybean (Glycine max).</title>
        <authorList>
            <person name="Rogerio F."/>
            <person name="Boufleur T.R."/>
            <person name="Ciampi-Guillardi M."/>
            <person name="Sukno S.A."/>
            <person name="Thon M.R."/>
            <person name="Massola Junior N.S."/>
            <person name="Baroncelli R."/>
        </authorList>
    </citation>
    <scope>NUCLEOTIDE SEQUENCE [LARGE SCALE GENOMIC DNA]</scope>
    <source>
        <strain evidence="1 2">LFN0009</strain>
    </source>
</reference>
<dbReference type="Proteomes" id="UP000652219">
    <property type="component" value="Unassembled WGS sequence"/>
</dbReference>
<keyword evidence="2" id="KW-1185">Reference proteome</keyword>